<accession>A0A381UR03</accession>
<protein>
    <submittedName>
        <fullName evidence="1">Uncharacterized protein</fullName>
    </submittedName>
</protein>
<reference evidence="1" key="1">
    <citation type="submission" date="2018-05" db="EMBL/GenBank/DDBJ databases">
        <authorList>
            <person name="Lanie J.A."/>
            <person name="Ng W.-L."/>
            <person name="Kazmierczak K.M."/>
            <person name="Andrzejewski T.M."/>
            <person name="Davidsen T.M."/>
            <person name="Wayne K.J."/>
            <person name="Tettelin H."/>
            <person name="Glass J.I."/>
            <person name="Rusch D."/>
            <person name="Podicherti R."/>
            <person name="Tsui H.-C.T."/>
            <person name="Winkler M.E."/>
        </authorList>
    </citation>
    <scope>NUCLEOTIDE SEQUENCE</scope>
</reference>
<organism evidence="1">
    <name type="scientific">marine metagenome</name>
    <dbReference type="NCBI Taxonomy" id="408172"/>
    <lineage>
        <taxon>unclassified sequences</taxon>
        <taxon>metagenomes</taxon>
        <taxon>ecological metagenomes</taxon>
    </lineage>
</organism>
<evidence type="ECO:0000313" key="1">
    <source>
        <dbReference type="EMBL" id="SVA30595.1"/>
    </source>
</evidence>
<proteinExistence type="predicted"/>
<dbReference type="AlphaFoldDB" id="A0A381UR03"/>
<dbReference type="EMBL" id="UINC01006952">
    <property type="protein sequence ID" value="SVA30595.1"/>
    <property type="molecule type" value="Genomic_DNA"/>
</dbReference>
<sequence length="206" mass="24261">MLIFKNSIYNRQETSPGRHSSISNIGYDELFDPKNLLSVSLNEERAVIDFLERQPKEYWPQDSKKFYRNSYKMGSYSIFGNLLNILKNGLNDVGAWHKMNTYHFCFLYDVLLRFAFNYNHDNAKGRLDTLPELKGKPLQIELFIKDYFFNTVFLLNEDQYNSLTREEKIELGYDCPFQFAVINGLAPTKNEMELQSSSDYPYSIYV</sequence>
<name>A0A381UR03_9ZZZZ</name>
<gene>
    <name evidence="1" type="ORF">METZ01_LOCUS83449</name>
</gene>